<evidence type="ECO:0000313" key="7">
    <source>
        <dbReference type="Proteomes" id="UP000616143"/>
    </source>
</evidence>
<feature type="domain" description="ABC transporter" evidence="5">
    <location>
        <begin position="20"/>
        <end position="247"/>
    </location>
</feature>
<dbReference type="Gene3D" id="3.40.50.300">
    <property type="entry name" value="P-loop containing nucleotide triphosphate hydrolases"/>
    <property type="match status" value="1"/>
</dbReference>
<dbReference type="PROSITE" id="PS00211">
    <property type="entry name" value="ABC_TRANSPORTER_1"/>
    <property type="match status" value="1"/>
</dbReference>
<gene>
    <name evidence="6" type="ORF">GCM10007116_10610</name>
</gene>
<evidence type="ECO:0000256" key="2">
    <source>
        <dbReference type="ARBA" id="ARBA00022448"/>
    </source>
</evidence>
<dbReference type="SUPFAM" id="SSF52540">
    <property type="entry name" value="P-loop containing nucleoside triphosphate hydrolases"/>
    <property type="match status" value="1"/>
</dbReference>
<reference evidence="6" key="1">
    <citation type="journal article" date="2014" name="Int. J. Syst. Evol. Microbiol.">
        <title>Complete genome sequence of Corynebacterium casei LMG S-19264T (=DSM 44701T), isolated from a smear-ripened cheese.</title>
        <authorList>
            <consortium name="US DOE Joint Genome Institute (JGI-PGF)"/>
            <person name="Walter F."/>
            <person name="Albersmeier A."/>
            <person name="Kalinowski J."/>
            <person name="Ruckert C."/>
        </authorList>
    </citation>
    <scope>NUCLEOTIDE SEQUENCE</scope>
    <source>
        <strain evidence="6">JCM 31740</strain>
    </source>
</reference>
<dbReference type="CDD" id="cd03230">
    <property type="entry name" value="ABC_DR_subfamily_A"/>
    <property type="match status" value="1"/>
</dbReference>
<comment type="similarity">
    <text evidence="1">Belongs to the ABC transporter superfamily.</text>
</comment>
<dbReference type="PANTHER" id="PTHR42711:SF5">
    <property type="entry name" value="ABC TRANSPORTER ATP-BINDING PROTEIN NATA"/>
    <property type="match status" value="1"/>
</dbReference>
<proteinExistence type="inferred from homology"/>
<organism evidence="6 7">
    <name type="scientific">Sulfodiicoccus acidiphilus</name>
    <dbReference type="NCBI Taxonomy" id="1670455"/>
    <lineage>
        <taxon>Archaea</taxon>
        <taxon>Thermoproteota</taxon>
        <taxon>Thermoprotei</taxon>
        <taxon>Sulfolobales</taxon>
        <taxon>Sulfolobaceae</taxon>
        <taxon>Sulfodiicoccus</taxon>
    </lineage>
</organism>
<dbReference type="InterPro" id="IPR050763">
    <property type="entry name" value="ABC_transporter_ATP-binding"/>
</dbReference>
<dbReference type="InterPro" id="IPR003593">
    <property type="entry name" value="AAA+_ATPase"/>
</dbReference>
<evidence type="ECO:0000256" key="4">
    <source>
        <dbReference type="ARBA" id="ARBA00022840"/>
    </source>
</evidence>
<dbReference type="EMBL" id="BMQS01000008">
    <property type="protein sequence ID" value="GGT94875.1"/>
    <property type="molecule type" value="Genomic_DNA"/>
</dbReference>
<keyword evidence="2" id="KW-0813">Transport</keyword>
<accession>A0A830H1D7</accession>
<dbReference type="InterPro" id="IPR003439">
    <property type="entry name" value="ABC_transporter-like_ATP-bd"/>
</dbReference>
<dbReference type="Proteomes" id="UP000616143">
    <property type="component" value="Unassembled WGS sequence"/>
</dbReference>
<protein>
    <submittedName>
        <fullName evidence="6">MarR family transcriptional regulator</fullName>
    </submittedName>
</protein>
<evidence type="ECO:0000313" key="6">
    <source>
        <dbReference type="EMBL" id="GGT94875.1"/>
    </source>
</evidence>
<dbReference type="PROSITE" id="PS50893">
    <property type="entry name" value="ABC_TRANSPORTER_2"/>
    <property type="match status" value="1"/>
</dbReference>
<dbReference type="GO" id="GO:0005524">
    <property type="term" value="F:ATP binding"/>
    <property type="evidence" value="ECO:0007669"/>
    <property type="project" value="UniProtKB-KW"/>
</dbReference>
<evidence type="ECO:0000256" key="3">
    <source>
        <dbReference type="ARBA" id="ARBA00022741"/>
    </source>
</evidence>
<sequence>MTLRGIFYPYFVSSVMGLLLKISDVWKSFGNVVANEGVSMEVRSGEIVSLLGPNGAGKTTLVMQIYGELKPDKGKISLLGKSPTDSLVKRRMGVIPQECSPYSDLSVWDNVYYAGRLKGVKGHVLRTTAETLLQRLGLWEKRNSLADELSGGMRRKLLIGMALINQPDFVVLDEPTVGLDPSSRREVWDLLQELRKEGKGILLTTHYLDEAEKLSDRIYFLNRKVIYAGTPAEIKEKFSDWYEVVDYSTGKSIRVRGDKVKEVIAALDGKFEVRLPSLEEIYMEVVASEEGS</sequence>
<evidence type="ECO:0000259" key="5">
    <source>
        <dbReference type="PROSITE" id="PS50893"/>
    </source>
</evidence>
<dbReference type="InterPro" id="IPR017871">
    <property type="entry name" value="ABC_transporter-like_CS"/>
</dbReference>
<dbReference type="SMART" id="SM00382">
    <property type="entry name" value="AAA"/>
    <property type="match status" value="1"/>
</dbReference>
<keyword evidence="4" id="KW-0067">ATP-binding</keyword>
<dbReference type="GO" id="GO:0016887">
    <property type="term" value="F:ATP hydrolysis activity"/>
    <property type="evidence" value="ECO:0007669"/>
    <property type="project" value="InterPro"/>
</dbReference>
<evidence type="ECO:0000256" key="1">
    <source>
        <dbReference type="ARBA" id="ARBA00005417"/>
    </source>
</evidence>
<keyword evidence="3" id="KW-0547">Nucleotide-binding</keyword>
<reference evidence="6" key="2">
    <citation type="submission" date="2020-09" db="EMBL/GenBank/DDBJ databases">
        <authorList>
            <person name="Sun Q."/>
            <person name="Ohkuma M."/>
        </authorList>
    </citation>
    <scope>NUCLEOTIDE SEQUENCE</scope>
    <source>
        <strain evidence="6">JCM 31740</strain>
    </source>
</reference>
<dbReference type="PANTHER" id="PTHR42711">
    <property type="entry name" value="ABC TRANSPORTER ATP-BINDING PROTEIN"/>
    <property type="match status" value="1"/>
</dbReference>
<comment type="caution">
    <text evidence="6">The sequence shown here is derived from an EMBL/GenBank/DDBJ whole genome shotgun (WGS) entry which is preliminary data.</text>
</comment>
<dbReference type="InterPro" id="IPR027417">
    <property type="entry name" value="P-loop_NTPase"/>
</dbReference>
<name>A0A830H1D7_9CREN</name>
<dbReference type="AlphaFoldDB" id="A0A830H1D7"/>
<dbReference type="Pfam" id="PF00005">
    <property type="entry name" value="ABC_tran"/>
    <property type="match status" value="1"/>
</dbReference>